<dbReference type="AlphaFoldDB" id="A0A224YFK5"/>
<sequence>MNSYSVFFDTPTPSGGSDGLLATWAGSGSPAPTSLVVSFDFSLLDSSPAAFMLISFLAHGFQIESTMGWMNRYQMYSNTGATMHGMQTMASLVFLPANCS</sequence>
<protein>
    <submittedName>
        <fullName evidence="1">Uncharacterized protein</fullName>
    </submittedName>
</protein>
<organism evidence="1">
    <name type="scientific">Rhipicephalus zambeziensis</name>
    <dbReference type="NCBI Taxonomy" id="60191"/>
    <lineage>
        <taxon>Eukaryota</taxon>
        <taxon>Metazoa</taxon>
        <taxon>Ecdysozoa</taxon>
        <taxon>Arthropoda</taxon>
        <taxon>Chelicerata</taxon>
        <taxon>Arachnida</taxon>
        <taxon>Acari</taxon>
        <taxon>Parasitiformes</taxon>
        <taxon>Ixodida</taxon>
        <taxon>Ixodoidea</taxon>
        <taxon>Ixodidae</taxon>
        <taxon>Rhipicephalinae</taxon>
        <taxon>Rhipicephalus</taxon>
        <taxon>Rhipicephalus</taxon>
    </lineage>
</organism>
<accession>A0A224YFK5</accession>
<reference evidence="1" key="1">
    <citation type="journal article" date="2017" name="Parasit. Vectors">
        <title>Sialotranscriptomics of Rhipicephalus zambeziensis reveals intricate expression profiles of secretory proteins and suggests tight temporal transcriptional regulation during blood-feeding.</title>
        <authorList>
            <person name="de Castro M.H."/>
            <person name="de Klerk D."/>
            <person name="Pienaar R."/>
            <person name="Rees D.J.G."/>
            <person name="Mans B.J."/>
        </authorList>
    </citation>
    <scope>NUCLEOTIDE SEQUENCE</scope>
    <source>
        <tissue evidence="1">Salivary glands</tissue>
    </source>
</reference>
<proteinExistence type="predicted"/>
<name>A0A224YFK5_9ACAR</name>
<evidence type="ECO:0000313" key="1">
    <source>
        <dbReference type="EMBL" id="MAA14519.1"/>
    </source>
</evidence>
<dbReference type="EMBL" id="GFPF01003373">
    <property type="protein sequence ID" value="MAA14519.1"/>
    <property type="molecule type" value="Transcribed_RNA"/>
</dbReference>